<dbReference type="InterPro" id="IPR009003">
    <property type="entry name" value="Peptidase_S1_PA"/>
</dbReference>
<dbReference type="SMART" id="SM00020">
    <property type="entry name" value="Tryp_SPc"/>
    <property type="match status" value="1"/>
</dbReference>
<keyword evidence="6" id="KW-0645">Protease</keyword>
<dbReference type="InterPro" id="IPR001254">
    <property type="entry name" value="Trypsin_dom"/>
</dbReference>
<dbReference type="PROSITE" id="PS00135">
    <property type="entry name" value="TRYPSIN_SER"/>
    <property type="match status" value="1"/>
</dbReference>
<keyword evidence="2" id="KW-0964">Secreted</keyword>
<comment type="caution">
    <text evidence="10">The sequence shown here is derived from an EMBL/GenBank/DDBJ whole genome shotgun (WGS) entry which is preliminary data.</text>
</comment>
<dbReference type="FunFam" id="2.40.10.10:FF:000054">
    <property type="entry name" value="Complement C1r subcomponent"/>
    <property type="match status" value="1"/>
</dbReference>
<dbReference type="InterPro" id="IPR001314">
    <property type="entry name" value="Peptidase_S1A"/>
</dbReference>
<feature type="region of interest" description="Disordered" evidence="7">
    <location>
        <begin position="773"/>
        <end position="853"/>
    </location>
</feature>
<keyword evidence="6" id="KW-0720">Serine protease</keyword>
<keyword evidence="6" id="KW-0378">Hydrolase</keyword>
<feature type="domain" description="Peptidase S1" evidence="9">
    <location>
        <begin position="467"/>
        <end position="704"/>
    </location>
</feature>
<dbReference type="SUPFAM" id="SSF49329">
    <property type="entry name" value="Cu,Zn superoxide dismutase-like"/>
    <property type="match status" value="1"/>
</dbReference>
<accession>A0A830HK31</accession>
<dbReference type="EMBL" id="BNJQ01000010">
    <property type="protein sequence ID" value="GHP05649.1"/>
    <property type="molecule type" value="Genomic_DNA"/>
</dbReference>
<evidence type="ECO:0000313" key="10">
    <source>
        <dbReference type="EMBL" id="GHP05649.1"/>
    </source>
</evidence>
<keyword evidence="4" id="KW-1015">Disulfide bond</keyword>
<comment type="subcellular location">
    <subcellularLocation>
        <location evidence="1">Secreted</location>
    </subcellularLocation>
</comment>
<protein>
    <recommendedName>
        <fullName evidence="9">Peptidase S1 domain-containing protein</fullName>
    </recommendedName>
</protein>
<evidence type="ECO:0000256" key="6">
    <source>
        <dbReference type="RuleBase" id="RU363034"/>
    </source>
</evidence>
<gene>
    <name evidence="10" type="ORF">PPROV_000439900</name>
</gene>
<evidence type="ECO:0000256" key="2">
    <source>
        <dbReference type="ARBA" id="ARBA00022525"/>
    </source>
</evidence>
<dbReference type="Pfam" id="PF00089">
    <property type="entry name" value="Trypsin"/>
    <property type="match status" value="1"/>
</dbReference>
<dbReference type="CDD" id="cd00190">
    <property type="entry name" value="Tryp_SPc"/>
    <property type="match status" value="1"/>
</dbReference>
<dbReference type="InterPro" id="IPR033116">
    <property type="entry name" value="TRYPSIN_SER"/>
</dbReference>
<dbReference type="OrthoDB" id="512168at2759"/>
<evidence type="ECO:0000256" key="5">
    <source>
        <dbReference type="ARBA" id="ARBA00023180"/>
    </source>
</evidence>
<reference evidence="10" key="1">
    <citation type="submission" date="2020-10" db="EMBL/GenBank/DDBJ databases">
        <title>Unveiling of a novel bifunctional photoreceptor, Dualchrome1, isolated from a cosmopolitan green alga.</title>
        <authorList>
            <person name="Suzuki S."/>
            <person name="Kawachi M."/>
        </authorList>
    </citation>
    <scope>NUCLEOTIDE SEQUENCE</scope>
    <source>
        <strain evidence="10">NIES 2893</strain>
    </source>
</reference>
<dbReference type="PROSITE" id="PS50240">
    <property type="entry name" value="TRYPSIN_DOM"/>
    <property type="match status" value="1"/>
</dbReference>
<organism evidence="10 11">
    <name type="scientific">Pycnococcus provasolii</name>
    <dbReference type="NCBI Taxonomy" id="41880"/>
    <lineage>
        <taxon>Eukaryota</taxon>
        <taxon>Viridiplantae</taxon>
        <taxon>Chlorophyta</taxon>
        <taxon>Pseudoscourfieldiophyceae</taxon>
        <taxon>Pseudoscourfieldiales</taxon>
        <taxon>Pycnococcaceae</taxon>
        <taxon>Pycnococcus</taxon>
    </lineage>
</organism>
<dbReference type="GO" id="GO:0006508">
    <property type="term" value="P:proteolysis"/>
    <property type="evidence" value="ECO:0007669"/>
    <property type="project" value="UniProtKB-KW"/>
</dbReference>
<evidence type="ECO:0000313" key="11">
    <source>
        <dbReference type="Proteomes" id="UP000660262"/>
    </source>
</evidence>
<dbReference type="GO" id="GO:0004252">
    <property type="term" value="F:serine-type endopeptidase activity"/>
    <property type="evidence" value="ECO:0007669"/>
    <property type="project" value="InterPro"/>
</dbReference>
<feature type="chain" id="PRO_5032276244" description="Peptidase S1 domain-containing protein" evidence="8">
    <location>
        <begin position="22"/>
        <end position="871"/>
    </location>
</feature>
<dbReference type="SUPFAM" id="SSF50494">
    <property type="entry name" value="Trypsin-like serine proteases"/>
    <property type="match status" value="1"/>
</dbReference>
<dbReference type="InterPro" id="IPR018114">
    <property type="entry name" value="TRYPSIN_HIS"/>
</dbReference>
<evidence type="ECO:0000256" key="8">
    <source>
        <dbReference type="SAM" id="SignalP"/>
    </source>
</evidence>
<dbReference type="GO" id="GO:0046872">
    <property type="term" value="F:metal ion binding"/>
    <property type="evidence" value="ECO:0007669"/>
    <property type="project" value="InterPro"/>
</dbReference>
<dbReference type="PANTHER" id="PTHR24252:SF18">
    <property type="entry name" value="OVOCHYMASE 1"/>
    <property type="match status" value="1"/>
</dbReference>
<dbReference type="InterPro" id="IPR043504">
    <property type="entry name" value="Peptidase_S1_PA_chymotrypsin"/>
</dbReference>
<dbReference type="AlphaFoldDB" id="A0A830HK31"/>
<dbReference type="PANTHER" id="PTHR24252">
    <property type="entry name" value="ACROSIN-RELATED"/>
    <property type="match status" value="1"/>
</dbReference>
<feature type="signal peptide" evidence="8">
    <location>
        <begin position="1"/>
        <end position="21"/>
    </location>
</feature>
<evidence type="ECO:0000256" key="7">
    <source>
        <dbReference type="SAM" id="MobiDB-lite"/>
    </source>
</evidence>
<evidence type="ECO:0000256" key="4">
    <source>
        <dbReference type="ARBA" id="ARBA00023157"/>
    </source>
</evidence>
<dbReference type="PROSITE" id="PS00134">
    <property type="entry name" value="TRYPSIN_HIS"/>
    <property type="match status" value="1"/>
</dbReference>
<keyword evidence="3 8" id="KW-0732">Signal</keyword>
<keyword evidence="11" id="KW-1185">Reference proteome</keyword>
<dbReference type="PRINTS" id="PR00722">
    <property type="entry name" value="CHYMOTRYPSIN"/>
</dbReference>
<sequence>MRQYLLLLSIVVFLAELHVSGSYTYAAQCAQDKPCKQVGSSLYPISASASLGALGNVTLSQAGPEEPALINVTYDDTGSFLGAMGAFQVHIAAEPIHKVNAGMTLDECRGAIKTMYDPDKHAPPHVQWRIYVANGCDSSTGAPDQEETRAREKVCALGDLSGKQGSLPGPSGTRTIEDRSLSVHDVIGRAFVLVNEKSKSVACANIAMIIDDDVDFNNPQLVMEEEPPADTVRALNDEDLSRSTVGGIKTTQQCSTPMPKCTSGHQQLSAKGFVGSSIYPISASASLGALANVTLSQAGADEPVRINVTYDDTSSFQGAMGAFRVYIAAEPLDRIDAGVTVAECLTLPMYDPNEQAPPFVKLSVYVRRGCDGEADMMMMSEDDVPDHNDKQVAAREKSCALGDLSGKHGLLPAPKGTHTFEDRSITNLNDIIGLSFVMVNDESRTIACANIVMDVDDTRSEDVTLRIMSPEPIEATHGAYPWIVYMSVCSGTLIAPTVILTAAHCVSPYGPIRLGQAVYMGCTDVSNKACQESGRITGIFPHEKYQDASLPKYAYDVAVLILERPSRVPVATLATRDDDPAYCATSLSTVAGWGRSKTRRYSSDALLEVNLPVTSRERCEEAWGKGRIGPTMICAGFDDGMCDACKGDSGGPIFTSTQCASPDTPPRVFGIVSWGSKCSDLNRKPYGVYTSVASVRDWIASKMLEGELADPDESVLPYVVRSIDETVETAKDSTLCTLLDDQSRCGEDEVMKLCPKLCGGSCPLVQNVKRTTITPPQTTTSSSTTTTAPPQTTTTSSSTTTTAPPQTTTTTSSSTTTMAPPQTTTTTSSSTTTTAPPAKSTTSSRTTTTTTTTTNQYSDYFGYMFRAFGGR</sequence>
<dbReference type="GO" id="GO:0005576">
    <property type="term" value="C:extracellular region"/>
    <property type="evidence" value="ECO:0007669"/>
    <property type="project" value="UniProtKB-SubCell"/>
</dbReference>
<dbReference type="Gene3D" id="2.60.40.200">
    <property type="entry name" value="Superoxide dismutase, copper/zinc binding domain"/>
    <property type="match status" value="2"/>
</dbReference>
<dbReference type="Proteomes" id="UP000660262">
    <property type="component" value="Unassembled WGS sequence"/>
</dbReference>
<evidence type="ECO:0000259" key="9">
    <source>
        <dbReference type="PROSITE" id="PS50240"/>
    </source>
</evidence>
<evidence type="ECO:0000256" key="3">
    <source>
        <dbReference type="ARBA" id="ARBA00022729"/>
    </source>
</evidence>
<keyword evidence="5" id="KW-0325">Glycoprotein</keyword>
<dbReference type="InterPro" id="IPR036423">
    <property type="entry name" value="SOD-like_Cu/Zn_dom_sf"/>
</dbReference>
<dbReference type="Gene3D" id="2.40.10.10">
    <property type="entry name" value="Trypsin-like serine proteases"/>
    <property type="match status" value="1"/>
</dbReference>
<evidence type="ECO:0000256" key="1">
    <source>
        <dbReference type="ARBA" id="ARBA00004613"/>
    </source>
</evidence>
<proteinExistence type="predicted"/>
<dbReference type="GO" id="GO:0006801">
    <property type="term" value="P:superoxide metabolic process"/>
    <property type="evidence" value="ECO:0007669"/>
    <property type="project" value="InterPro"/>
</dbReference>
<name>A0A830HK31_9CHLO</name>